<evidence type="ECO:0000256" key="2">
    <source>
        <dbReference type="RuleBase" id="RU000682"/>
    </source>
</evidence>
<dbReference type="GO" id="GO:0005634">
    <property type="term" value="C:nucleus"/>
    <property type="evidence" value="ECO:0007669"/>
    <property type="project" value="UniProtKB-SubCell"/>
</dbReference>
<dbReference type="InterPro" id="IPR001356">
    <property type="entry name" value="HD"/>
</dbReference>
<dbReference type="OrthoDB" id="1867783at2759"/>
<keyword evidence="1 2" id="KW-0371">Homeobox</keyword>
<dbReference type="Gene3D" id="1.10.10.60">
    <property type="entry name" value="Homeodomain-like"/>
    <property type="match status" value="1"/>
</dbReference>
<keyword evidence="1 2" id="KW-0539">Nucleus</keyword>
<feature type="compositionally biased region" description="Polar residues" evidence="3">
    <location>
        <begin position="186"/>
        <end position="200"/>
    </location>
</feature>
<feature type="compositionally biased region" description="Polar residues" evidence="3">
    <location>
        <begin position="333"/>
        <end position="349"/>
    </location>
</feature>
<dbReference type="SMART" id="SM00389">
    <property type="entry name" value="HOX"/>
    <property type="match status" value="1"/>
</dbReference>
<evidence type="ECO:0000256" key="3">
    <source>
        <dbReference type="SAM" id="MobiDB-lite"/>
    </source>
</evidence>
<keyword evidence="5" id="KW-1185">Reference proteome</keyword>
<keyword evidence="1 2" id="KW-0238">DNA-binding</keyword>
<feature type="compositionally biased region" description="Basic and acidic residues" evidence="3">
    <location>
        <begin position="443"/>
        <end position="456"/>
    </location>
</feature>
<gene>
    <name evidence="6" type="primary">NOBOX</name>
</gene>
<feature type="region of interest" description="Disordered" evidence="3">
    <location>
        <begin position="122"/>
        <end position="254"/>
    </location>
</feature>
<dbReference type="FunFam" id="1.10.10.60:FF:000396">
    <property type="entry name" value="NOBOX oogenesis homeobox"/>
    <property type="match status" value="1"/>
</dbReference>
<dbReference type="GeneID" id="103112906"/>
<feature type="compositionally biased region" description="Low complexity" evidence="3">
    <location>
        <begin position="31"/>
        <end position="48"/>
    </location>
</feature>
<feature type="compositionally biased region" description="Pro residues" evidence="3">
    <location>
        <begin position="158"/>
        <end position="182"/>
    </location>
</feature>
<dbReference type="PROSITE" id="PS50071">
    <property type="entry name" value="HOMEOBOX_2"/>
    <property type="match status" value="1"/>
</dbReference>
<dbReference type="eggNOG" id="KOG0490">
    <property type="taxonomic scope" value="Eukaryota"/>
</dbReference>
<protein>
    <submittedName>
        <fullName evidence="6">Homeobox protein NOBOX</fullName>
    </submittedName>
</protein>
<accession>A0A1S2ZP83</accession>
<name>A0A1S2ZP83_ERIEU</name>
<feature type="domain" description="Homeobox" evidence="4">
    <location>
        <begin position="61"/>
        <end position="121"/>
    </location>
</feature>
<feature type="DNA-binding region" description="Homeobox" evidence="1">
    <location>
        <begin position="63"/>
        <end position="122"/>
    </location>
</feature>
<evidence type="ECO:0000256" key="1">
    <source>
        <dbReference type="PROSITE-ProRule" id="PRU00108"/>
    </source>
</evidence>
<dbReference type="InterPro" id="IPR042988">
    <property type="entry name" value="NOBOX"/>
</dbReference>
<comment type="subcellular location">
    <subcellularLocation>
        <location evidence="1 2">Nucleus</location>
    </subcellularLocation>
</comment>
<dbReference type="SUPFAM" id="SSF46689">
    <property type="entry name" value="Homeodomain-like"/>
    <property type="match status" value="1"/>
</dbReference>
<evidence type="ECO:0000259" key="4">
    <source>
        <dbReference type="PROSITE" id="PS50071"/>
    </source>
</evidence>
<dbReference type="InterPro" id="IPR009057">
    <property type="entry name" value="Homeodomain-like_sf"/>
</dbReference>
<sequence length="456" mass="49665">MSGELVSESIPGVPDSTQGAPNLPPCKSGESSCHLSHLLHNLGQNNQNAEQRKRPPEMACPVKKKTRTLYRSDQLEELERIFQEDHYPDGDKRREISQAVGVTPQRIMVWFQNRRAKWRKVEKLNGKESQDSPPAGPAPAPTHSQQQQQHSSATEFPPTLPLDPEPGPFPPEPSLDVPPEPPTLLMSDQTVAPAQQSENAQRVPVTPLLFSPPPVQRSNLPLSLGPGHKPQPMPLLLEPLGGGGSHKEAPCGPWGPSLTPPPTCSYLEESEPCDYQHSSYLGPFQFPSTLQNQGFQPPQPQFPFLPPFPSFHMPSSLTPPLLDELFPLPHGSSGATSQGYFQGSPSGQMLLQPPTGNPGAVPWNDPFLPELPFLSPFCPSTLGQPPGGDSYFPDLFPVPCAPDVSRHPSPGHPQLPEGTWPLPNKALEDQQLPGTSKEQSLAPKEDQEKDKHGHAS</sequence>
<dbReference type="RefSeq" id="XP_007522437.1">
    <property type="nucleotide sequence ID" value="XM_007522375.1"/>
</dbReference>
<dbReference type="PANTHER" id="PTHR47060:SF1">
    <property type="entry name" value="HOMEOBOX PROTEIN NOBOX"/>
    <property type="match status" value="1"/>
</dbReference>
<feature type="region of interest" description="Disordered" evidence="3">
    <location>
        <begin position="324"/>
        <end position="456"/>
    </location>
</feature>
<organism evidence="5 6">
    <name type="scientific">Erinaceus europaeus</name>
    <name type="common">Western European hedgehog</name>
    <dbReference type="NCBI Taxonomy" id="9365"/>
    <lineage>
        <taxon>Eukaryota</taxon>
        <taxon>Metazoa</taxon>
        <taxon>Chordata</taxon>
        <taxon>Craniata</taxon>
        <taxon>Vertebrata</taxon>
        <taxon>Euteleostomi</taxon>
        <taxon>Mammalia</taxon>
        <taxon>Eutheria</taxon>
        <taxon>Laurasiatheria</taxon>
        <taxon>Eulipotyphla</taxon>
        <taxon>Erinaceidae</taxon>
        <taxon>Erinaceinae</taxon>
        <taxon>Erinaceus</taxon>
    </lineage>
</organism>
<evidence type="ECO:0000313" key="5">
    <source>
        <dbReference type="Proteomes" id="UP001652624"/>
    </source>
</evidence>
<evidence type="ECO:0000313" key="6">
    <source>
        <dbReference type="RefSeq" id="XP_007522437.1"/>
    </source>
</evidence>
<feature type="compositionally biased region" description="Low complexity" evidence="3">
    <location>
        <begin position="141"/>
        <end position="157"/>
    </location>
</feature>
<dbReference type="GO" id="GO:0000978">
    <property type="term" value="F:RNA polymerase II cis-regulatory region sequence-specific DNA binding"/>
    <property type="evidence" value="ECO:0007669"/>
    <property type="project" value="TreeGrafter"/>
</dbReference>
<dbReference type="CDD" id="cd00086">
    <property type="entry name" value="homeodomain"/>
    <property type="match status" value="1"/>
</dbReference>
<feature type="region of interest" description="Disordered" evidence="3">
    <location>
        <begin position="1"/>
        <end position="66"/>
    </location>
</feature>
<dbReference type="GO" id="GO:0000981">
    <property type="term" value="F:DNA-binding transcription factor activity, RNA polymerase II-specific"/>
    <property type="evidence" value="ECO:0007669"/>
    <property type="project" value="TreeGrafter"/>
</dbReference>
<dbReference type="FunCoup" id="A0A1S2ZP83">
    <property type="interactions" value="1"/>
</dbReference>
<dbReference type="AlphaFoldDB" id="A0A1S2ZP83"/>
<dbReference type="Proteomes" id="UP001652624">
    <property type="component" value="Chromosome 8"/>
</dbReference>
<proteinExistence type="predicted"/>
<dbReference type="CTD" id="135935"/>
<dbReference type="PANTHER" id="PTHR47060">
    <property type="entry name" value="HOMEOBOX PROTEIN NOBOX"/>
    <property type="match status" value="1"/>
</dbReference>
<feature type="compositionally biased region" description="Low complexity" evidence="3">
    <location>
        <begin position="366"/>
        <end position="379"/>
    </location>
</feature>
<dbReference type="Pfam" id="PF00046">
    <property type="entry name" value="Homeodomain"/>
    <property type="match status" value="1"/>
</dbReference>
<dbReference type="InParanoid" id="A0A1S2ZP83"/>
<reference evidence="6" key="1">
    <citation type="submission" date="2025-08" db="UniProtKB">
        <authorList>
            <consortium name="RefSeq"/>
        </authorList>
    </citation>
    <scope>IDENTIFICATION</scope>
</reference>